<feature type="domain" description="RING-type" evidence="6">
    <location>
        <begin position="93"/>
        <end position="138"/>
    </location>
</feature>
<evidence type="ECO:0000259" key="6">
    <source>
        <dbReference type="PROSITE" id="PS50089"/>
    </source>
</evidence>
<dbReference type="InterPro" id="IPR001841">
    <property type="entry name" value="Znf_RING"/>
</dbReference>
<keyword evidence="1" id="KW-0479">Metal-binding</keyword>
<evidence type="ECO:0000256" key="3">
    <source>
        <dbReference type="ARBA" id="ARBA00022833"/>
    </source>
</evidence>
<keyword evidence="5" id="KW-0812">Transmembrane</keyword>
<dbReference type="InterPro" id="IPR011016">
    <property type="entry name" value="Znf_RING-CH"/>
</dbReference>
<evidence type="ECO:0000313" key="7">
    <source>
        <dbReference type="EMBL" id="CAE0032737.1"/>
    </source>
</evidence>
<dbReference type="Gene3D" id="3.30.40.10">
    <property type="entry name" value="Zinc/RING finger domain, C3HC4 (zinc finger)"/>
    <property type="match status" value="1"/>
</dbReference>
<dbReference type="SUPFAM" id="SSF57850">
    <property type="entry name" value="RING/U-box"/>
    <property type="match status" value="1"/>
</dbReference>
<accession>A0A7S3E5K4</accession>
<dbReference type="PANTHER" id="PTHR45676">
    <property type="entry name" value="RING-H2 FINGER PROTEIN ATL51-RELATED"/>
    <property type="match status" value="1"/>
</dbReference>
<dbReference type="AlphaFoldDB" id="A0A7S3E5K4"/>
<feature type="transmembrane region" description="Helical" evidence="5">
    <location>
        <begin position="6"/>
        <end position="24"/>
    </location>
</feature>
<dbReference type="GO" id="GO:0008270">
    <property type="term" value="F:zinc ion binding"/>
    <property type="evidence" value="ECO:0007669"/>
    <property type="project" value="UniProtKB-KW"/>
</dbReference>
<keyword evidence="5" id="KW-1133">Transmembrane helix</keyword>
<dbReference type="SMART" id="SM00184">
    <property type="entry name" value="RING"/>
    <property type="match status" value="1"/>
</dbReference>
<dbReference type="PROSITE" id="PS50089">
    <property type="entry name" value="ZF_RING_2"/>
    <property type="match status" value="1"/>
</dbReference>
<dbReference type="PANTHER" id="PTHR45676:SF41">
    <property type="entry name" value="RING-H2 FINGER PROTEIN ATL66"/>
    <property type="match status" value="1"/>
</dbReference>
<evidence type="ECO:0000256" key="5">
    <source>
        <dbReference type="SAM" id="Phobius"/>
    </source>
</evidence>
<protein>
    <recommendedName>
        <fullName evidence="6">RING-type domain-containing protein</fullName>
    </recommendedName>
</protein>
<reference evidence="7" key="1">
    <citation type="submission" date="2021-01" db="EMBL/GenBank/DDBJ databases">
        <authorList>
            <person name="Corre E."/>
            <person name="Pelletier E."/>
            <person name="Niang G."/>
            <person name="Scheremetjew M."/>
            <person name="Finn R."/>
            <person name="Kale V."/>
            <person name="Holt S."/>
            <person name="Cochrane G."/>
            <person name="Meng A."/>
            <person name="Brown T."/>
            <person name="Cohen L."/>
        </authorList>
    </citation>
    <scope>NUCLEOTIDE SEQUENCE</scope>
    <source>
        <strain evidence="7">CCMP 769</strain>
    </source>
</reference>
<gene>
    <name evidence="7" type="ORF">RMAR00112_LOCUS677</name>
</gene>
<keyword evidence="3" id="KW-0862">Zinc</keyword>
<dbReference type="Pfam" id="PF13639">
    <property type="entry name" value="zf-RING_2"/>
    <property type="match status" value="1"/>
</dbReference>
<evidence type="ECO:0000256" key="4">
    <source>
        <dbReference type="PROSITE-ProRule" id="PRU00175"/>
    </source>
</evidence>
<proteinExistence type="predicted"/>
<dbReference type="SMART" id="SM00744">
    <property type="entry name" value="RINGv"/>
    <property type="match status" value="1"/>
</dbReference>
<keyword evidence="5" id="KW-0472">Membrane</keyword>
<dbReference type="GO" id="GO:0016567">
    <property type="term" value="P:protein ubiquitination"/>
    <property type="evidence" value="ECO:0007669"/>
    <property type="project" value="UniProtKB-UniPathway"/>
</dbReference>
<evidence type="ECO:0000256" key="1">
    <source>
        <dbReference type="ARBA" id="ARBA00022723"/>
    </source>
</evidence>
<dbReference type="EMBL" id="HBHW01000854">
    <property type="protein sequence ID" value="CAE0032737.1"/>
    <property type="molecule type" value="Transcribed_RNA"/>
</dbReference>
<name>A0A7S3E5K4_9RHOD</name>
<organism evidence="7">
    <name type="scientific">Rhodosorus marinus</name>
    <dbReference type="NCBI Taxonomy" id="101924"/>
    <lineage>
        <taxon>Eukaryota</taxon>
        <taxon>Rhodophyta</taxon>
        <taxon>Stylonematophyceae</taxon>
        <taxon>Stylonematales</taxon>
        <taxon>Stylonemataceae</taxon>
        <taxon>Rhodosorus</taxon>
    </lineage>
</organism>
<dbReference type="InterPro" id="IPR013083">
    <property type="entry name" value="Znf_RING/FYVE/PHD"/>
</dbReference>
<dbReference type="UniPathway" id="UPA00143"/>
<sequence length="163" mass="18680">MLWVYGVSLVVVLSTLAFLSIVAYRRFLRRERMMAEALARQRGSEDNTVIIQFCRSLDRCAMSEDDVRQWLVETSGKLESAISEHEGEEPDVCTICLEEFLDDKTEVFVSPSCSHVFHVDCISKWICSGKRTECPLCTVPFRSTEGGHLYYHQPCNSRTYLIV</sequence>
<evidence type="ECO:0000256" key="2">
    <source>
        <dbReference type="ARBA" id="ARBA00022771"/>
    </source>
</evidence>
<keyword evidence="2 4" id="KW-0863">Zinc-finger</keyword>